<evidence type="ECO:0000313" key="1">
    <source>
        <dbReference type="EMBL" id="ALL68698.1"/>
    </source>
</evidence>
<dbReference type="Proteomes" id="UP000019146">
    <property type="component" value="Chromosome 2"/>
</dbReference>
<proteinExistence type="predicted"/>
<dbReference type="AlphaFoldDB" id="A0A0P0RJI4"/>
<gene>
    <name evidence="1" type="ORF">K788_0000279</name>
</gene>
<reference evidence="1 2" key="1">
    <citation type="journal article" date="2014" name="Genome Announc.">
        <title>Draft Genome Sequence of the Haloacid-Degrading Burkholderia caribensis Strain MBA4.</title>
        <authorList>
            <person name="Pan Y."/>
            <person name="Kong K.F."/>
            <person name="Tsang J.S."/>
        </authorList>
    </citation>
    <scope>NUCLEOTIDE SEQUENCE [LARGE SCALE GENOMIC DNA]</scope>
    <source>
        <strain evidence="1 2">MBA4</strain>
    </source>
</reference>
<protein>
    <submittedName>
        <fullName evidence="1">Uncharacterized protein</fullName>
    </submittedName>
</protein>
<organism evidence="1 2">
    <name type="scientific">Paraburkholderia caribensis MBA4</name>
    <dbReference type="NCBI Taxonomy" id="1323664"/>
    <lineage>
        <taxon>Bacteria</taxon>
        <taxon>Pseudomonadati</taxon>
        <taxon>Pseudomonadota</taxon>
        <taxon>Betaproteobacteria</taxon>
        <taxon>Burkholderiales</taxon>
        <taxon>Burkholderiaceae</taxon>
        <taxon>Paraburkholderia</taxon>
    </lineage>
</organism>
<dbReference type="EMBL" id="CP012747">
    <property type="protein sequence ID" value="ALL68698.1"/>
    <property type="molecule type" value="Genomic_DNA"/>
</dbReference>
<dbReference type="KEGG" id="bcai:K788_0000279"/>
<dbReference type="GeneID" id="69972370"/>
<name>A0A0P0RJI4_9BURK</name>
<evidence type="ECO:0000313" key="2">
    <source>
        <dbReference type="Proteomes" id="UP000019146"/>
    </source>
</evidence>
<dbReference type="RefSeq" id="WP_051454001.1">
    <property type="nucleotide sequence ID" value="NZ_CP012747.1"/>
</dbReference>
<sequence>MVSDWTTRDKRSGEVVLCTDRRSRRYYDIRETMKIARRDGWGLSDEDKAQLMKSLAAPGIVGSGPDQGMYRPGRNPSRPLTRGEITAEAVRRDFEFLRGWCRDDWHWLGVVVELLDGNGEVADDVNDSLWGIESEAHDYLKETALDMADGLAQGLQREACERLYWNARDMVTV</sequence>
<accession>A0A0P0RJI4</accession>